<dbReference type="InterPro" id="IPR000089">
    <property type="entry name" value="Biotin_lipoyl"/>
</dbReference>
<comment type="subunit">
    <text evidence="3">The glycine cleavage system is composed of four proteins: P, T, L and H.</text>
</comment>
<organism evidence="5 6">
    <name type="scientific">Kribbella deserti</name>
    <dbReference type="NCBI Taxonomy" id="1926257"/>
    <lineage>
        <taxon>Bacteria</taxon>
        <taxon>Bacillati</taxon>
        <taxon>Actinomycetota</taxon>
        <taxon>Actinomycetes</taxon>
        <taxon>Propionibacteriales</taxon>
        <taxon>Kribbellaceae</taxon>
        <taxon>Kribbella</taxon>
    </lineage>
</organism>
<comment type="similarity">
    <text evidence="1 3">Belongs to the GcvH family.</text>
</comment>
<dbReference type="InterPro" id="IPR017453">
    <property type="entry name" value="GCV_H_sub"/>
</dbReference>
<reference evidence="5 6" key="1">
    <citation type="submission" date="2024-09" db="EMBL/GenBank/DDBJ databases">
        <authorList>
            <person name="Sun Q."/>
            <person name="Mori K."/>
        </authorList>
    </citation>
    <scope>NUCLEOTIDE SEQUENCE [LARGE SCALE GENOMIC DNA]</scope>
    <source>
        <strain evidence="5 6">CGMCC 1.15906</strain>
    </source>
</reference>
<dbReference type="HAMAP" id="MF_00272">
    <property type="entry name" value="GcvH"/>
    <property type="match status" value="1"/>
</dbReference>
<dbReference type="PANTHER" id="PTHR11715">
    <property type="entry name" value="GLYCINE CLEAVAGE SYSTEM H PROTEIN"/>
    <property type="match status" value="1"/>
</dbReference>
<dbReference type="Gene3D" id="2.40.50.100">
    <property type="match status" value="1"/>
</dbReference>
<keyword evidence="6" id="KW-1185">Reference proteome</keyword>
<gene>
    <name evidence="3 5" type="primary">gcvH</name>
    <name evidence="5" type="ORF">ACFFGN_08315</name>
</gene>
<evidence type="ECO:0000256" key="1">
    <source>
        <dbReference type="ARBA" id="ARBA00009249"/>
    </source>
</evidence>
<proteinExistence type="inferred from homology"/>
<dbReference type="EMBL" id="JBHLTC010000009">
    <property type="protein sequence ID" value="MFC0624063.1"/>
    <property type="molecule type" value="Genomic_DNA"/>
</dbReference>
<dbReference type="CDD" id="cd06848">
    <property type="entry name" value="GCS_H"/>
    <property type="match status" value="1"/>
</dbReference>
<dbReference type="InterPro" id="IPR003016">
    <property type="entry name" value="2-oxoA_DH_lipoyl-BS"/>
</dbReference>
<comment type="function">
    <text evidence="3">The glycine cleavage system catalyzes the degradation of glycine. The H protein shuttles the methylamine group of glycine from the P protein to the T protein.</text>
</comment>
<dbReference type="PROSITE" id="PS50968">
    <property type="entry name" value="BIOTINYL_LIPOYL"/>
    <property type="match status" value="1"/>
</dbReference>
<evidence type="ECO:0000313" key="6">
    <source>
        <dbReference type="Proteomes" id="UP001589890"/>
    </source>
</evidence>
<dbReference type="InterPro" id="IPR011053">
    <property type="entry name" value="Single_hybrid_motif"/>
</dbReference>
<dbReference type="NCBIfam" id="TIGR00527">
    <property type="entry name" value="gcvH"/>
    <property type="match status" value="1"/>
</dbReference>
<evidence type="ECO:0000256" key="3">
    <source>
        <dbReference type="HAMAP-Rule" id="MF_00272"/>
    </source>
</evidence>
<comment type="cofactor">
    <cofactor evidence="3">
        <name>(R)-lipoate</name>
        <dbReference type="ChEBI" id="CHEBI:83088"/>
    </cofactor>
    <text evidence="3">Binds 1 lipoyl cofactor covalently.</text>
</comment>
<evidence type="ECO:0000259" key="4">
    <source>
        <dbReference type="PROSITE" id="PS50968"/>
    </source>
</evidence>
<dbReference type="Proteomes" id="UP001589890">
    <property type="component" value="Unassembled WGS sequence"/>
</dbReference>
<name>A0ABV6QIS3_9ACTN</name>
<evidence type="ECO:0000256" key="2">
    <source>
        <dbReference type="ARBA" id="ARBA00022823"/>
    </source>
</evidence>
<dbReference type="InterPro" id="IPR033753">
    <property type="entry name" value="GCV_H/Fam206"/>
</dbReference>
<dbReference type="Pfam" id="PF01597">
    <property type="entry name" value="GCV_H"/>
    <property type="match status" value="1"/>
</dbReference>
<dbReference type="SUPFAM" id="SSF51230">
    <property type="entry name" value="Single hybrid motif"/>
    <property type="match status" value="1"/>
</dbReference>
<feature type="modified residue" description="N6-lipoyllysine" evidence="3">
    <location>
        <position position="67"/>
    </location>
</feature>
<dbReference type="PROSITE" id="PS00189">
    <property type="entry name" value="LIPOYL"/>
    <property type="match status" value="1"/>
</dbReference>
<dbReference type="InterPro" id="IPR002930">
    <property type="entry name" value="GCV_H"/>
</dbReference>
<comment type="caution">
    <text evidence="5">The sequence shown here is derived from an EMBL/GenBank/DDBJ whole genome shotgun (WGS) entry which is preliminary data.</text>
</comment>
<keyword evidence="2 3" id="KW-0450">Lipoyl</keyword>
<evidence type="ECO:0000313" key="5">
    <source>
        <dbReference type="EMBL" id="MFC0624063.1"/>
    </source>
</evidence>
<dbReference type="NCBIfam" id="NF002270">
    <property type="entry name" value="PRK01202.1"/>
    <property type="match status" value="1"/>
</dbReference>
<accession>A0ABV6QIS3</accession>
<sequence length="130" mass="13836">MPNRTPLPAQLKYTAEHEWLDLGDDAATVGITEFATDALGDLVYVDLPAVGTIVTAGETCGELESTKSVSDLYAPADGEIVEINEAVVAEPSLLNADPFKAWLFRLKVARTPDLLDATAYQALTEGEAGQ</sequence>
<protein>
    <recommendedName>
        <fullName evidence="3">Glycine cleavage system H protein</fullName>
    </recommendedName>
</protein>
<feature type="domain" description="Lipoyl-binding" evidence="4">
    <location>
        <begin position="26"/>
        <end position="107"/>
    </location>
</feature>
<dbReference type="RefSeq" id="WP_380044816.1">
    <property type="nucleotide sequence ID" value="NZ_JBHLTC010000009.1"/>
</dbReference>
<dbReference type="PANTHER" id="PTHR11715:SF3">
    <property type="entry name" value="GLYCINE CLEAVAGE SYSTEM H PROTEIN-RELATED"/>
    <property type="match status" value="1"/>
</dbReference>